<dbReference type="Gene3D" id="3.40.50.300">
    <property type="entry name" value="P-loop containing nucleotide triphosphate hydrolases"/>
    <property type="match status" value="1"/>
</dbReference>
<keyword evidence="1" id="KW-1133">Transmembrane helix</keyword>
<accession>A0A4R3I5D1</accession>
<dbReference type="GO" id="GO:0016740">
    <property type="term" value="F:transferase activity"/>
    <property type="evidence" value="ECO:0007669"/>
    <property type="project" value="UniProtKB-KW"/>
</dbReference>
<dbReference type="OrthoDB" id="9777890at2"/>
<evidence type="ECO:0000313" key="2">
    <source>
        <dbReference type="EMBL" id="TCS40153.1"/>
    </source>
</evidence>
<evidence type="ECO:0000313" key="3">
    <source>
        <dbReference type="Proteomes" id="UP000295793"/>
    </source>
</evidence>
<sequence>MGNGFWLAVGQMCQLCFWTVRYLPAGHWKHLPRRALAFGLAIPVYLFFQCLHWLGFALDEILFRNYRKVDIQQPVFVTGIPRSGTTHLQRVLARHEQLTSMQTWECFFAPSISERYFYSAIGAIFKPAGRLFSHVNIPFLEKMRSVHKLGLNEAEEDFIALMPVNACFLLVVLFPEVKHYWALTGFDQQVSESRKATILRFYRRIIQKHLYFHGTDRRYLCKNPSFLSWVGSLSAEFEDARFVVCEREVDATLPSQISSLRPAWQLVYGEDLSAAFSERIIQMMAGYYHYLDSHLVNHPSVMLMPMHSLVQDLQGSVAVVLSHCKVALSDQFAGCLEEEAARAKSYRSSHKYNRSGVNTMAHAFAMFPKHYVGRFYKREVAK</sequence>
<gene>
    <name evidence="2" type="ORF">BCF53_11074</name>
</gene>
<feature type="transmembrane region" description="Helical" evidence="1">
    <location>
        <begin position="35"/>
        <end position="58"/>
    </location>
</feature>
<dbReference type="InterPro" id="IPR027417">
    <property type="entry name" value="P-loop_NTPase"/>
</dbReference>
<dbReference type="AlphaFoldDB" id="A0A4R3I5D1"/>
<keyword evidence="1" id="KW-0472">Membrane</keyword>
<dbReference type="Pfam" id="PF13469">
    <property type="entry name" value="Sulfotransfer_3"/>
    <property type="match status" value="2"/>
</dbReference>
<dbReference type="SUPFAM" id="SSF52540">
    <property type="entry name" value="P-loop containing nucleoside triphosphate hydrolases"/>
    <property type="match status" value="1"/>
</dbReference>
<comment type="caution">
    <text evidence="2">The sequence shown here is derived from an EMBL/GenBank/DDBJ whole genome shotgun (WGS) entry which is preliminary data.</text>
</comment>
<dbReference type="RefSeq" id="WP_132702049.1">
    <property type="nucleotide sequence ID" value="NZ_SLZR01000010.1"/>
</dbReference>
<reference evidence="2 3" key="1">
    <citation type="submission" date="2019-03" db="EMBL/GenBank/DDBJ databases">
        <title>Genomic Encyclopedia of Archaeal and Bacterial Type Strains, Phase II (KMG-II): from individual species to whole genera.</title>
        <authorList>
            <person name="Goeker M."/>
        </authorList>
    </citation>
    <scope>NUCLEOTIDE SEQUENCE [LARGE SCALE GENOMIC DNA]</scope>
    <source>
        <strain evidence="2 3">DSM 15388</strain>
    </source>
</reference>
<proteinExistence type="predicted"/>
<keyword evidence="2" id="KW-0808">Transferase</keyword>
<dbReference type="Proteomes" id="UP000295793">
    <property type="component" value="Unassembled WGS sequence"/>
</dbReference>
<keyword evidence="1" id="KW-0812">Transmembrane</keyword>
<evidence type="ECO:0000256" key="1">
    <source>
        <dbReference type="SAM" id="Phobius"/>
    </source>
</evidence>
<protein>
    <submittedName>
        <fullName evidence="2">Sulfotransferase family protein</fullName>
    </submittedName>
</protein>
<dbReference type="InterPro" id="IPR052736">
    <property type="entry name" value="Stf3_sulfotransferase"/>
</dbReference>
<dbReference type="PANTHER" id="PTHR36451">
    <property type="entry name" value="PAPS-DEPENDENT SULFOTRANSFERASE STF3"/>
    <property type="match status" value="1"/>
</dbReference>
<feature type="transmembrane region" description="Helical" evidence="1">
    <location>
        <begin position="6"/>
        <end position="23"/>
    </location>
</feature>
<dbReference type="PANTHER" id="PTHR36451:SF1">
    <property type="entry name" value="OMEGA-HYDROXY-BETA-DIHYDROMENAQUINONE-9 SULFOTRANSFERASE STF3"/>
    <property type="match status" value="1"/>
</dbReference>
<name>A0A4R3I5D1_9GAMM</name>
<dbReference type="EMBL" id="SLZR01000010">
    <property type="protein sequence ID" value="TCS40153.1"/>
    <property type="molecule type" value="Genomic_DNA"/>
</dbReference>
<organism evidence="2 3">
    <name type="scientific">Reinekea marinisedimentorum</name>
    <dbReference type="NCBI Taxonomy" id="230495"/>
    <lineage>
        <taxon>Bacteria</taxon>
        <taxon>Pseudomonadati</taxon>
        <taxon>Pseudomonadota</taxon>
        <taxon>Gammaproteobacteria</taxon>
        <taxon>Oceanospirillales</taxon>
        <taxon>Saccharospirillaceae</taxon>
        <taxon>Reinekea</taxon>
    </lineage>
</organism>
<keyword evidence="3" id="KW-1185">Reference proteome</keyword>